<reference evidence="1 2" key="1">
    <citation type="journal article" date="2017" name="Genome Announc.">
        <title>Complete Genome Sequences of Two Acetylene-Fermenting Pelobacter acetylenicus Strains.</title>
        <authorList>
            <person name="Sutton J.M."/>
            <person name="Baesman S.M."/>
            <person name="Fierst J.L."/>
            <person name="Poret-Peterson A.T."/>
            <person name="Oremland R.S."/>
            <person name="Dunlap D.S."/>
            <person name="Akob D.M."/>
        </authorList>
    </citation>
    <scope>NUCLEOTIDE SEQUENCE [LARGE SCALE GENOMIC DNA]</scope>
    <source>
        <strain evidence="1 2">DSM 3247</strain>
    </source>
</reference>
<dbReference type="OrthoDB" id="9763469at2"/>
<proteinExistence type="predicted"/>
<keyword evidence="2" id="KW-1185">Reference proteome</keyword>
<evidence type="ECO:0000313" key="2">
    <source>
        <dbReference type="Proteomes" id="UP000182264"/>
    </source>
</evidence>
<dbReference type="RefSeq" id="WP_072287638.1">
    <property type="nucleotide sequence ID" value="NZ_CP015455.1"/>
</dbReference>
<sequence>MRRRRILILGAGGRDFHNFNLLYRHRQDCEVLAFTASQIPFQQGRVYPAALAGALYPDGIPIIGEEPFGELVRRLAIDEAVFSFSDVSHQRLMEIASPILATPCDFRLVGAEHTMLKASLPVISVCAVRTGCGKSPVTRYICRHLLEAGQRPVVVRHPMAYGRLEHRAVQSFRHLDDLDAHQCTLEEREEYEPLLRLGVPLLAGIDYEAVLRAAEPAGNILIWDGGNNDTPFFFPDLDIVLVDPFRAGDELSYYPGYVNLRRAHLIVVSKRSEVPEANLDRLRRNLQSSVPETPLVQGDLQVSVASPEAVAGCRVLVVEDGPTISHGGMAFGAGVVAARRFGAGEIVDPRPYAVGSLARVYAEYPHIGAVVPAMGYSAAQLDDLRQTLAAVPCDLVLSATPVDLARLLVIDRPVLRVSYEFCDASSGTLRSAVNAMLHRLGITSTNR</sequence>
<dbReference type="AlphaFoldDB" id="A0A1L3GIT5"/>
<dbReference type="PANTHER" id="PTHR42869">
    <property type="entry name" value="SLL0572 PROTEIN"/>
    <property type="match status" value="1"/>
</dbReference>
<dbReference type="EMBL" id="CP015518">
    <property type="protein sequence ID" value="APG25795.1"/>
    <property type="molecule type" value="Genomic_DNA"/>
</dbReference>
<protein>
    <submittedName>
        <fullName evidence="1">GTPase</fullName>
    </submittedName>
</protein>
<dbReference type="InterPro" id="IPR027417">
    <property type="entry name" value="P-loop_NTPase"/>
</dbReference>
<dbReference type="SUPFAM" id="SSF52540">
    <property type="entry name" value="P-loop containing nucleoside triphosphate hydrolases"/>
    <property type="match status" value="1"/>
</dbReference>
<dbReference type="InterPro" id="IPR053199">
    <property type="entry name" value="cDPG_synthetase-like"/>
</dbReference>
<evidence type="ECO:0000313" key="1">
    <source>
        <dbReference type="EMBL" id="APG25795.1"/>
    </source>
</evidence>
<dbReference type="PANTHER" id="PTHR42869:SF1">
    <property type="entry name" value="SLL0572 PROTEIN"/>
    <property type="match status" value="1"/>
</dbReference>
<organism evidence="1 2">
    <name type="scientific">Syntrophotalea acetylenica</name>
    <name type="common">Pelobacter acetylenicus</name>
    <dbReference type="NCBI Taxonomy" id="29542"/>
    <lineage>
        <taxon>Bacteria</taxon>
        <taxon>Pseudomonadati</taxon>
        <taxon>Thermodesulfobacteriota</taxon>
        <taxon>Desulfuromonadia</taxon>
        <taxon>Desulfuromonadales</taxon>
        <taxon>Syntrophotaleaceae</taxon>
        <taxon>Syntrophotalea</taxon>
    </lineage>
</organism>
<name>A0A1L3GIT5_SYNAC</name>
<gene>
    <name evidence="1" type="ORF">A7E75_12830</name>
</gene>
<dbReference type="STRING" id="29542.A6070_06845"/>
<accession>A0A1L3GIT5</accession>
<dbReference type="Proteomes" id="UP000182264">
    <property type="component" value="Chromosome"/>
</dbReference>
<dbReference type="KEGG" id="pace:A6070_06845"/>
<dbReference type="Gene3D" id="3.40.50.720">
    <property type="entry name" value="NAD(P)-binding Rossmann-like Domain"/>
    <property type="match status" value="1"/>
</dbReference>